<feature type="transmembrane region" description="Helical" evidence="1">
    <location>
        <begin position="106"/>
        <end position="127"/>
    </location>
</feature>
<gene>
    <name evidence="3" type="ORF">CHS0354_002735</name>
</gene>
<feature type="transmembrane region" description="Helical" evidence="1">
    <location>
        <begin position="275"/>
        <end position="298"/>
    </location>
</feature>
<dbReference type="PANTHER" id="PTHR18945">
    <property type="entry name" value="NEUROTRANSMITTER GATED ION CHANNEL"/>
    <property type="match status" value="1"/>
</dbReference>
<dbReference type="InterPro" id="IPR006201">
    <property type="entry name" value="Neur_channel"/>
</dbReference>
<dbReference type="Gene3D" id="1.20.58.390">
    <property type="entry name" value="Neurotransmitter-gated ion-channel transmembrane domain"/>
    <property type="match status" value="1"/>
</dbReference>
<evidence type="ECO:0000313" key="3">
    <source>
        <dbReference type="EMBL" id="KAK3593208.1"/>
    </source>
</evidence>
<proteinExistence type="predicted"/>
<feature type="transmembrane region" description="Helical" evidence="1">
    <location>
        <begin position="139"/>
        <end position="159"/>
    </location>
</feature>
<feature type="domain" description="Neurotransmitter-gated ion-channel transmembrane" evidence="2">
    <location>
        <begin position="81"/>
        <end position="295"/>
    </location>
</feature>
<dbReference type="GO" id="GO:0005216">
    <property type="term" value="F:monoatomic ion channel activity"/>
    <property type="evidence" value="ECO:0007669"/>
    <property type="project" value="InterPro"/>
</dbReference>
<dbReference type="InterPro" id="IPR006029">
    <property type="entry name" value="Neurotrans-gated_channel_TM"/>
</dbReference>
<dbReference type="Pfam" id="PF02932">
    <property type="entry name" value="Neur_chan_memb"/>
    <property type="match status" value="1"/>
</dbReference>
<dbReference type="InterPro" id="IPR038050">
    <property type="entry name" value="Neuro_actylchol_rec"/>
</dbReference>
<organism evidence="3 4">
    <name type="scientific">Potamilus streckersoni</name>
    <dbReference type="NCBI Taxonomy" id="2493646"/>
    <lineage>
        <taxon>Eukaryota</taxon>
        <taxon>Metazoa</taxon>
        <taxon>Spiralia</taxon>
        <taxon>Lophotrochozoa</taxon>
        <taxon>Mollusca</taxon>
        <taxon>Bivalvia</taxon>
        <taxon>Autobranchia</taxon>
        <taxon>Heteroconchia</taxon>
        <taxon>Palaeoheterodonta</taxon>
        <taxon>Unionida</taxon>
        <taxon>Unionoidea</taxon>
        <taxon>Unionidae</taxon>
        <taxon>Ambleminae</taxon>
        <taxon>Lampsilini</taxon>
        <taxon>Potamilus</taxon>
    </lineage>
</organism>
<dbReference type="SUPFAM" id="SSF90112">
    <property type="entry name" value="Neurotransmitter-gated ion-channel transmembrane pore"/>
    <property type="match status" value="1"/>
</dbReference>
<dbReference type="GO" id="GO:0004888">
    <property type="term" value="F:transmembrane signaling receptor activity"/>
    <property type="evidence" value="ECO:0007669"/>
    <property type="project" value="InterPro"/>
</dbReference>
<dbReference type="AlphaFoldDB" id="A0AAE0SK57"/>
<dbReference type="InterPro" id="IPR036719">
    <property type="entry name" value="Neuro-gated_channel_TM_sf"/>
</dbReference>
<evidence type="ECO:0000259" key="2">
    <source>
        <dbReference type="Pfam" id="PF02932"/>
    </source>
</evidence>
<dbReference type="EMBL" id="JAEAOA010000218">
    <property type="protein sequence ID" value="KAK3593208.1"/>
    <property type="molecule type" value="Genomic_DNA"/>
</dbReference>
<reference evidence="3" key="1">
    <citation type="journal article" date="2021" name="Genome Biol. Evol.">
        <title>A High-Quality Reference Genome for a Parasitic Bivalve with Doubly Uniparental Inheritance (Bivalvia: Unionida).</title>
        <authorList>
            <person name="Smith C.H."/>
        </authorList>
    </citation>
    <scope>NUCLEOTIDE SEQUENCE</scope>
    <source>
        <strain evidence="3">CHS0354</strain>
    </source>
</reference>
<dbReference type="CDD" id="cd19051">
    <property type="entry name" value="LGIC_TM_cation"/>
    <property type="match status" value="1"/>
</dbReference>
<reference evidence="3" key="3">
    <citation type="submission" date="2023-05" db="EMBL/GenBank/DDBJ databases">
        <authorList>
            <person name="Smith C.H."/>
        </authorList>
    </citation>
    <scope>NUCLEOTIDE SEQUENCE</scope>
    <source>
        <strain evidence="3">CHS0354</strain>
        <tissue evidence="3">Mantle</tissue>
    </source>
</reference>
<evidence type="ECO:0000256" key="1">
    <source>
        <dbReference type="SAM" id="Phobius"/>
    </source>
</evidence>
<dbReference type="Proteomes" id="UP001195483">
    <property type="component" value="Unassembled WGS sequence"/>
</dbReference>
<keyword evidence="1" id="KW-0472">Membrane</keyword>
<dbReference type="GO" id="GO:0016020">
    <property type="term" value="C:membrane"/>
    <property type="evidence" value="ECO:0007669"/>
    <property type="project" value="InterPro"/>
</dbReference>
<reference evidence="3" key="2">
    <citation type="journal article" date="2021" name="Genome Biol. Evol.">
        <title>Developing a high-quality reference genome for a parasitic bivalve with doubly uniparental inheritance (Bivalvia: Unionida).</title>
        <authorList>
            <person name="Smith C.H."/>
        </authorList>
    </citation>
    <scope>NUCLEOTIDE SEQUENCE</scope>
    <source>
        <strain evidence="3">CHS0354</strain>
        <tissue evidence="3">Mantle</tissue>
    </source>
</reference>
<feature type="transmembrane region" description="Helical" evidence="1">
    <location>
        <begin position="75"/>
        <end position="100"/>
    </location>
</feature>
<name>A0AAE0SK57_9BIVA</name>
<evidence type="ECO:0000313" key="4">
    <source>
        <dbReference type="Proteomes" id="UP001195483"/>
    </source>
</evidence>
<keyword evidence="1" id="KW-0812">Transmembrane</keyword>
<keyword evidence="1" id="KW-1133">Transmembrane helix</keyword>
<protein>
    <recommendedName>
        <fullName evidence="2">Neurotransmitter-gated ion-channel transmembrane domain-containing protein</fullName>
    </recommendedName>
</protein>
<accession>A0AAE0SK57</accession>
<comment type="caution">
    <text evidence="3">The sequence shown here is derived from an EMBL/GenBank/DDBJ whole genome shotgun (WGS) entry which is preliminary data.</text>
</comment>
<sequence length="307" mass="34719">MASSITAREACKEYKSLTVVRQDLLRSATNRKRTDGMTYYEDNGKWKMLRTSSSTYIANSKSFAKFTVTIQRRSLYYMINIVLPTILLGVINGFVFLLPAASGERVGFSITCFLSFTVLLNMIMGFLPRTSYPLSLLCYYVTMMLMFSSFITLTTILTLRIYHRADDGEKIPTILANIVAFLTCKCNLLPHIPSFRRINPAPEKSIVSKESGDDRTLKKKIPPINGPVQTSARAIESRRQIRTGVEKENVKVDIHITEIAKINEIQMTWKDFGKLLDTISFIGFLAVQGVFAFCYLVPLGTSYSSRF</sequence>
<keyword evidence="4" id="KW-1185">Reference proteome</keyword>